<evidence type="ECO:0000313" key="6">
    <source>
        <dbReference type="EMBL" id="RKX67368.1"/>
    </source>
</evidence>
<evidence type="ECO:0000313" key="7">
    <source>
        <dbReference type="Proteomes" id="UP000282321"/>
    </source>
</evidence>
<feature type="transmembrane region" description="Helical" evidence="5">
    <location>
        <begin position="6"/>
        <end position="24"/>
    </location>
</feature>
<evidence type="ECO:0000256" key="5">
    <source>
        <dbReference type="SAM" id="Phobius"/>
    </source>
</evidence>
<evidence type="ECO:0000256" key="4">
    <source>
        <dbReference type="ARBA" id="ARBA00023136"/>
    </source>
</evidence>
<feature type="transmembrane region" description="Helical" evidence="5">
    <location>
        <begin position="94"/>
        <end position="115"/>
    </location>
</feature>
<feature type="transmembrane region" description="Helical" evidence="5">
    <location>
        <begin position="217"/>
        <end position="238"/>
    </location>
</feature>
<dbReference type="Proteomes" id="UP000282321">
    <property type="component" value="Unassembled WGS sequence"/>
</dbReference>
<evidence type="ECO:0000256" key="1">
    <source>
        <dbReference type="ARBA" id="ARBA00004141"/>
    </source>
</evidence>
<reference evidence="6 7" key="1">
    <citation type="submission" date="2018-06" db="EMBL/GenBank/DDBJ databases">
        <title>Extensive metabolic versatility and redundancy in microbially diverse, dynamic hydrothermal sediments.</title>
        <authorList>
            <person name="Dombrowski N."/>
            <person name="Teske A."/>
            <person name="Baker B.J."/>
        </authorList>
    </citation>
    <scope>NUCLEOTIDE SEQUENCE [LARGE SCALE GENOMIC DNA]</scope>
    <source>
        <strain evidence="6">B35_G9</strain>
    </source>
</reference>
<dbReference type="GO" id="GO:0005886">
    <property type="term" value="C:plasma membrane"/>
    <property type="evidence" value="ECO:0007669"/>
    <property type="project" value="TreeGrafter"/>
</dbReference>
<gene>
    <name evidence="6" type="ORF">DRP44_02515</name>
</gene>
<keyword evidence="3 5" id="KW-1133">Transmembrane helix</keyword>
<name>A0A660S9D8_UNCT6</name>
<protein>
    <submittedName>
        <fullName evidence="6">Proton-conducting membrane transporter</fullName>
    </submittedName>
</protein>
<dbReference type="EMBL" id="QNBC01000021">
    <property type="protein sequence ID" value="RKX67368.1"/>
    <property type="molecule type" value="Genomic_DNA"/>
</dbReference>
<accession>A0A660S9D8</accession>
<sequence>MIVMKYLAFALTSIIVGLLFMGIGRKYTARIHRRYGPPFWQSYLDVVKLFSKKSISHHWVMDFGVMMGLAGILATIAFLPIGPFHLLDSMNGNIVIMLYFMTIGALGMAMGVSASGNPNATIGIARALTLMLGYEIPFVIVVVSLIFVNKSSLLSVMVANQAGGFLHWNIIRYPLGFIAAEMALQGMLGEKPFDAMTAPSEIASGPMVELSGKMMGLAFLQHAAQVFLETAIITNLFLGGSSNVWIFFLKMFVLYLVSLSINAVSARFKFENAVKWFWKWPMALSLAQLLIVIL</sequence>
<feature type="transmembrane region" description="Helical" evidence="5">
    <location>
        <begin position="244"/>
        <end position="264"/>
    </location>
</feature>
<feature type="transmembrane region" description="Helical" evidence="5">
    <location>
        <begin position="127"/>
        <end position="147"/>
    </location>
</feature>
<dbReference type="InterPro" id="IPR052561">
    <property type="entry name" value="ComplexI_Subunit1"/>
</dbReference>
<comment type="subcellular location">
    <subcellularLocation>
        <location evidence="1">Membrane</location>
        <topology evidence="1">Multi-pass membrane protein</topology>
    </subcellularLocation>
</comment>
<feature type="transmembrane region" description="Helical" evidence="5">
    <location>
        <begin position="59"/>
        <end position="82"/>
    </location>
</feature>
<dbReference type="Pfam" id="PF00146">
    <property type="entry name" value="NADHdh"/>
    <property type="match status" value="1"/>
</dbReference>
<keyword evidence="4 5" id="KW-0472">Membrane</keyword>
<dbReference type="PANTHER" id="PTHR43359:SF1">
    <property type="entry name" value="FORMATE HYDROGENLYASE SUBUNIT 4-RELATED"/>
    <property type="match status" value="1"/>
</dbReference>
<dbReference type="AlphaFoldDB" id="A0A660S9D8"/>
<keyword evidence="2 5" id="KW-0812">Transmembrane</keyword>
<evidence type="ECO:0000256" key="3">
    <source>
        <dbReference type="ARBA" id="ARBA00022989"/>
    </source>
</evidence>
<evidence type="ECO:0000256" key="2">
    <source>
        <dbReference type="ARBA" id="ARBA00022692"/>
    </source>
</evidence>
<comment type="caution">
    <text evidence="6">The sequence shown here is derived from an EMBL/GenBank/DDBJ whole genome shotgun (WGS) entry which is preliminary data.</text>
</comment>
<proteinExistence type="predicted"/>
<dbReference type="PANTHER" id="PTHR43359">
    <property type="entry name" value="FORMATE HYDROGENLYASE SUBUNIT 4"/>
    <property type="match status" value="1"/>
</dbReference>
<organism evidence="6 7">
    <name type="scientific">candidate division TA06 bacterium</name>
    <dbReference type="NCBI Taxonomy" id="2250710"/>
    <lineage>
        <taxon>Bacteria</taxon>
        <taxon>Bacteria division TA06</taxon>
    </lineage>
</organism>
<dbReference type="InterPro" id="IPR001694">
    <property type="entry name" value="NADH_UbQ_OxRdtase_su1/FPO"/>
</dbReference>